<gene>
    <name evidence="1" type="ORF">FNH05_30095</name>
</gene>
<evidence type="ECO:0000313" key="1">
    <source>
        <dbReference type="EMBL" id="TVT28586.1"/>
    </source>
</evidence>
<reference evidence="1 2" key="2">
    <citation type="submission" date="2019-08" db="EMBL/GenBank/DDBJ databases">
        <title>Amycolatopsis acidicola sp. nov., isolated from peat swamp forest soil.</title>
        <authorList>
            <person name="Srisuk N."/>
        </authorList>
    </citation>
    <scope>NUCLEOTIDE SEQUENCE [LARGE SCALE GENOMIC DNA]</scope>
    <source>
        <strain evidence="1 2">TBRC 6029</strain>
    </source>
</reference>
<feature type="non-terminal residue" evidence="1">
    <location>
        <position position="44"/>
    </location>
</feature>
<reference evidence="1 2" key="1">
    <citation type="submission" date="2019-07" db="EMBL/GenBank/DDBJ databases">
        <authorList>
            <person name="Duangmal K."/>
            <person name="Teo W.F.A."/>
        </authorList>
    </citation>
    <scope>NUCLEOTIDE SEQUENCE [LARGE SCALE GENOMIC DNA]</scope>
    <source>
        <strain evidence="1 2">TBRC 6029</strain>
    </source>
</reference>
<dbReference type="Gene3D" id="2.60.120.260">
    <property type="entry name" value="Galactose-binding domain-like"/>
    <property type="match status" value="1"/>
</dbReference>
<evidence type="ECO:0000313" key="2">
    <source>
        <dbReference type="Proteomes" id="UP000320011"/>
    </source>
</evidence>
<dbReference type="EMBL" id="VJWX01000444">
    <property type="protein sequence ID" value="TVT28586.1"/>
    <property type="molecule type" value="Genomic_DNA"/>
</dbReference>
<sequence>MNSLHDWITTPVTADLLHGALDLERTAHGVLPHRLPARARAQCA</sequence>
<accession>A0A558AWF0</accession>
<name>A0A558AWF0_9PSEU</name>
<keyword evidence="2" id="KW-1185">Reference proteome</keyword>
<protein>
    <submittedName>
        <fullName evidence="1">Lipase</fullName>
    </submittedName>
</protein>
<comment type="caution">
    <text evidence="1">The sequence shown here is derived from an EMBL/GenBank/DDBJ whole genome shotgun (WGS) entry which is preliminary data.</text>
</comment>
<proteinExistence type="predicted"/>
<dbReference type="Proteomes" id="UP000320011">
    <property type="component" value="Unassembled WGS sequence"/>
</dbReference>
<dbReference type="AlphaFoldDB" id="A0A558AWF0"/>
<organism evidence="1 2">
    <name type="scientific">Amycolatopsis rhizosphaerae</name>
    <dbReference type="NCBI Taxonomy" id="2053003"/>
    <lineage>
        <taxon>Bacteria</taxon>
        <taxon>Bacillati</taxon>
        <taxon>Actinomycetota</taxon>
        <taxon>Actinomycetes</taxon>
        <taxon>Pseudonocardiales</taxon>
        <taxon>Pseudonocardiaceae</taxon>
        <taxon>Amycolatopsis</taxon>
    </lineage>
</organism>